<organism evidence="7 8">
    <name type="scientific">Dactylosporangium darangshiense</name>
    <dbReference type="NCBI Taxonomy" id="579108"/>
    <lineage>
        <taxon>Bacteria</taxon>
        <taxon>Bacillati</taxon>
        <taxon>Actinomycetota</taxon>
        <taxon>Actinomycetes</taxon>
        <taxon>Micromonosporales</taxon>
        <taxon>Micromonosporaceae</taxon>
        <taxon>Dactylosporangium</taxon>
    </lineage>
</organism>
<dbReference type="EMBL" id="BAABAT010000001">
    <property type="protein sequence ID" value="GAA4243102.1"/>
    <property type="molecule type" value="Genomic_DNA"/>
</dbReference>
<evidence type="ECO:0000256" key="5">
    <source>
        <dbReference type="SAM" id="Phobius"/>
    </source>
</evidence>
<dbReference type="Proteomes" id="UP001500620">
    <property type="component" value="Unassembled WGS sequence"/>
</dbReference>
<evidence type="ECO:0000313" key="7">
    <source>
        <dbReference type="EMBL" id="GAA4243102.1"/>
    </source>
</evidence>
<comment type="subcellular location">
    <subcellularLocation>
        <location evidence="1">Membrane</location>
        <topology evidence="1">Multi-pass membrane protein</topology>
    </subcellularLocation>
</comment>
<keyword evidence="4 5" id="KW-0472">Membrane</keyword>
<gene>
    <name evidence="7" type="ORF">GCM10022255_000760</name>
</gene>
<feature type="transmembrane region" description="Helical" evidence="5">
    <location>
        <begin position="466"/>
        <end position="485"/>
    </location>
</feature>
<feature type="transmembrane region" description="Helical" evidence="5">
    <location>
        <begin position="491"/>
        <end position="512"/>
    </location>
</feature>
<evidence type="ECO:0000256" key="3">
    <source>
        <dbReference type="ARBA" id="ARBA00022989"/>
    </source>
</evidence>
<keyword evidence="2 5" id="KW-0812">Transmembrane</keyword>
<reference evidence="8" key="1">
    <citation type="journal article" date="2019" name="Int. J. Syst. Evol. Microbiol.">
        <title>The Global Catalogue of Microorganisms (GCM) 10K type strain sequencing project: providing services to taxonomists for standard genome sequencing and annotation.</title>
        <authorList>
            <consortium name="The Broad Institute Genomics Platform"/>
            <consortium name="The Broad Institute Genome Sequencing Center for Infectious Disease"/>
            <person name="Wu L."/>
            <person name="Ma J."/>
        </authorList>
    </citation>
    <scope>NUCLEOTIDE SEQUENCE [LARGE SCALE GENOMIC DNA]</scope>
    <source>
        <strain evidence="8">JCM 17441</strain>
    </source>
</reference>
<evidence type="ECO:0000256" key="2">
    <source>
        <dbReference type="ARBA" id="ARBA00022692"/>
    </source>
</evidence>
<proteinExistence type="predicted"/>
<keyword evidence="3 5" id="KW-1133">Transmembrane helix</keyword>
<feature type="transmembrane region" description="Helical" evidence="5">
    <location>
        <begin position="391"/>
        <end position="409"/>
    </location>
</feature>
<comment type="caution">
    <text evidence="7">The sequence shown here is derived from an EMBL/GenBank/DDBJ whole genome shotgun (WGS) entry which is preliminary data.</text>
</comment>
<dbReference type="InterPro" id="IPR049453">
    <property type="entry name" value="Memb_transporter_dom"/>
</dbReference>
<name>A0ABP8CT47_9ACTN</name>
<feature type="domain" description="Integral membrane bound transporter" evidence="6">
    <location>
        <begin position="386"/>
        <end position="508"/>
    </location>
</feature>
<dbReference type="Pfam" id="PF13515">
    <property type="entry name" value="FUSC_2"/>
    <property type="match status" value="1"/>
</dbReference>
<sequence length="709" mass="74588">MHWWRSLVAAAREGLRVQRAFSAPWAIARAVLAVLLATLLGLMLNDPSAGAMASIGAYICAMATLLSSLRHRVVNALAMAAAYSGMAVLGALVHGVTWLFLPLLAVAAFTAGMLRTLGVAPSTRACFAVMGLMITGSMSPSVHAGLLMAGWIAVGTALAIAVQLLPPYDPRFAAQRRALAEAYRSLSAVAGTVAAGAVGSTPAAPTAPFIAARQALDLLPQFSRPAAAALFGLLGEAERIRRTLHTVQATAPATDVVADRAGLQAAARVLDAVSRTVASGREHRTATAEWTRLEPWAAASPERSPRDLVARLREAEQLARRSTEGRLGGVLEPHAEIPGLYAGCPTVARTARRVRAQLHPQAPIFRHAVRLAVGVVIAELIGQAIGRWGGLGIPGHGFWVALATMLVLFPEYGQTVARGLGRAAGALLGGLLAWALSLPDWSPTGLAAASVVLASMAFLTRGTGQLMLNLWLTAWIVFLLHRAGALPGPTAWARAADTVVGAALAVLIFLAWPTWSNRRLPDLLAQWLRLQDRLLPQLVTGYASVGAADPAAIDELRARTRQAREQLQAAVRQSHTEPAHHLSPWSTRQLDEISSQVSTVAGCSTLLLEHLPRTPNDTVPELTELADPLHEHLAALARAAAGAETVTPGALRSAYDSFAARSGLPLVAADSDSAAVSQTVALCTRTVDAVEDLTTVIAGRWCTGRARGR</sequence>
<dbReference type="RefSeq" id="WP_345119923.1">
    <property type="nucleotide sequence ID" value="NZ_BAABAT010000001.1"/>
</dbReference>
<keyword evidence="8" id="KW-1185">Reference proteome</keyword>
<feature type="transmembrane region" description="Helical" evidence="5">
    <location>
        <begin position="73"/>
        <end position="93"/>
    </location>
</feature>
<evidence type="ECO:0000313" key="8">
    <source>
        <dbReference type="Proteomes" id="UP001500620"/>
    </source>
</evidence>
<protein>
    <submittedName>
        <fullName evidence="7">FUSC family protein</fullName>
    </submittedName>
</protein>
<feature type="transmembrane region" description="Helical" evidence="5">
    <location>
        <begin position="416"/>
        <end position="435"/>
    </location>
</feature>
<accession>A0ABP8CT47</accession>
<feature type="transmembrane region" description="Helical" evidence="5">
    <location>
        <begin position="99"/>
        <end position="118"/>
    </location>
</feature>
<evidence type="ECO:0000259" key="6">
    <source>
        <dbReference type="Pfam" id="PF13515"/>
    </source>
</evidence>
<feature type="transmembrane region" description="Helical" evidence="5">
    <location>
        <begin position="21"/>
        <end position="43"/>
    </location>
</feature>
<evidence type="ECO:0000256" key="1">
    <source>
        <dbReference type="ARBA" id="ARBA00004141"/>
    </source>
</evidence>
<feature type="transmembrane region" description="Helical" evidence="5">
    <location>
        <begin position="148"/>
        <end position="168"/>
    </location>
</feature>
<feature type="transmembrane region" description="Helical" evidence="5">
    <location>
        <begin position="49"/>
        <end position="66"/>
    </location>
</feature>
<evidence type="ECO:0000256" key="4">
    <source>
        <dbReference type="ARBA" id="ARBA00023136"/>
    </source>
</evidence>